<dbReference type="Proteomes" id="UP000027153">
    <property type="component" value="Unassembled WGS sequence"/>
</dbReference>
<dbReference type="RefSeq" id="WP_052368498.1">
    <property type="nucleotide sequence ID" value="NZ_JMIY01000001.1"/>
</dbReference>
<gene>
    <name evidence="2" type="ORF">ANME2D_00235</name>
</gene>
<dbReference type="AlphaFoldDB" id="A0A062VD40"/>
<feature type="domain" description="HEPN" evidence="1">
    <location>
        <begin position="13"/>
        <end position="77"/>
    </location>
</feature>
<reference evidence="2 3" key="1">
    <citation type="journal article" date="2013" name="Nature">
        <title>Anaerobic oxidation of methane coupled to nitrate reduction in a novel archaeal lineage.</title>
        <authorList>
            <person name="Haroon M.F."/>
            <person name="Hu S."/>
            <person name="Shi Y."/>
            <person name="Imelfort M."/>
            <person name="Keller J."/>
            <person name="Hugenholtz P."/>
            <person name="Yuan Z."/>
            <person name="Tyson G.W."/>
        </authorList>
    </citation>
    <scope>NUCLEOTIDE SEQUENCE [LARGE SCALE GENOMIC DNA]</scope>
    <source>
        <strain evidence="2 3">ANME-2d</strain>
    </source>
</reference>
<organism evidence="2 3">
    <name type="scientific">Candidatus Methanoperedens nitratireducens</name>
    <dbReference type="NCBI Taxonomy" id="1392998"/>
    <lineage>
        <taxon>Archaea</taxon>
        <taxon>Methanobacteriati</taxon>
        <taxon>Methanobacteriota</taxon>
        <taxon>Stenosarchaea group</taxon>
        <taxon>Methanomicrobia</taxon>
        <taxon>Methanosarcinales</taxon>
        <taxon>ANME-2 cluster</taxon>
        <taxon>Candidatus Methanoperedentaceae</taxon>
        <taxon>Candidatus Methanoperedens</taxon>
    </lineage>
</organism>
<keyword evidence="3" id="KW-1185">Reference proteome</keyword>
<dbReference type="OrthoDB" id="359241at2157"/>
<name>A0A062VD40_9EURY</name>
<proteinExistence type="predicted"/>
<comment type="caution">
    <text evidence="2">The sequence shown here is derived from an EMBL/GenBank/DDBJ whole genome shotgun (WGS) entry which is preliminary data.</text>
</comment>
<dbReference type="PROSITE" id="PS50910">
    <property type="entry name" value="HEPN"/>
    <property type="match status" value="1"/>
</dbReference>
<evidence type="ECO:0000259" key="1">
    <source>
        <dbReference type="PROSITE" id="PS50910"/>
    </source>
</evidence>
<evidence type="ECO:0000313" key="2">
    <source>
        <dbReference type="EMBL" id="KCZ73175.1"/>
    </source>
</evidence>
<protein>
    <recommendedName>
        <fullName evidence="1">HEPN domain-containing protein</fullName>
    </recommendedName>
</protein>
<dbReference type="EMBL" id="JMIY01000001">
    <property type="protein sequence ID" value="KCZ73175.1"/>
    <property type="molecule type" value="Genomic_DNA"/>
</dbReference>
<dbReference type="Gene3D" id="1.20.120.330">
    <property type="entry name" value="Nucleotidyltransferases domain 2"/>
    <property type="match status" value="1"/>
</dbReference>
<accession>A0A062VD40</accession>
<dbReference type="InterPro" id="IPR007842">
    <property type="entry name" value="HEPN_dom"/>
</dbReference>
<evidence type="ECO:0000313" key="3">
    <source>
        <dbReference type="Proteomes" id="UP000027153"/>
    </source>
</evidence>
<dbReference type="SUPFAM" id="SSF81593">
    <property type="entry name" value="Nucleotidyltransferase substrate binding subunit/domain"/>
    <property type="match status" value="1"/>
</dbReference>
<dbReference type="Pfam" id="PF05168">
    <property type="entry name" value="HEPN"/>
    <property type="match status" value="1"/>
</dbReference>
<sequence>MDNRDVARSWFKKGNNDLIVAEHVLIMQNPPTDTICFHSQQAAEKYLKGFLAFHGKETPKIHDLEEFISACKEIDSE</sequence>